<gene>
    <name evidence="1" type="ORF">THASP1DRAFT_28987</name>
</gene>
<organism evidence="1 2">
    <name type="scientific">Thamnocephalis sphaerospora</name>
    <dbReference type="NCBI Taxonomy" id="78915"/>
    <lineage>
        <taxon>Eukaryota</taxon>
        <taxon>Fungi</taxon>
        <taxon>Fungi incertae sedis</taxon>
        <taxon>Zoopagomycota</taxon>
        <taxon>Zoopagomycotina</taxon>
        <taxon>Zoopagomycetes</taxon>
        <taxon>Zoopagales</taxon>
        <taxon>Sigmoideomycetaceae</taxon>
        <taxon>Thamnocephalis</taxon>
    </lineage>
</organism>
<dbReference type="Gene3D" id="1.20.1280.50">
    <property type="match status" value="1"/>
</dbReference>
<sequence length="577" mass="64651">MNSSNNTKTGARLRAQIPAEVFRRLLFCLDARSALKVGSTCRFLYTMVAFDNGLWRHFYKRAYPLLCVERSWLEVHSDAFRLPDDKTSRCGGDEQADGNKAAAGAVTAPGWENIDWQLAFEHRKRTESNWRKKRYIGYMDRVGDVPYNTYYQQEVAVFAGPAGVLMVDRRCDVLSFVSAVAGGRIQLLRMTEADYREGGDEDESDVVLGINAKVLVGSRYILAIGALSNTSHTADIDGGFSVATLLAYREDNQQLLVWRAHNLQSHAMLTAPRGLTLGEISGGWLHAWYDQSDDSRACSESNLDSADGAGQFVHLIYDLDRACVAWTFRSETSTSCHIQQTTCNSVMLFRSRIATSPQRMLMWQLWRIQPGQQVGTAQVQLHGHGSFRLDAHYTADVKARRIDDSHILLGRHPKDTADYYTVLKIFCAADRHLWHNAPEADTTMSATHGGDRNVSIRVLWARLDSCRHLLFPDLGRILLGTEEGEWQLLDLYSGEQAQGGRFDGVEKPQRILGSLCLAKVNDSICLLDVLGGEILHVFDDVRGDLPSILAGTQPNMLSYWMRHGSALRTIDFNSLLQ</sequence>
<name>A0A4P9XSU4_9FUNG</name>
<proteinExistence type="predicted"/>
<dbReference type="EMBL" id="KZ992531">
    <property type="protein sequence ID" value="RKP09214.1"/>
    <property type="molecule type" value="Genomic_DNA"/>
</dbReference>
<dbReference type="InterPro" id="IPR036047">
    <property type="entry name" value="F-box-like_dom_sf"/>
</dbReference>
<accession>A0A4P9XSU4</accession>
<dbReference type="SUPFAM" id="SSF81383">
    <property type="entry name" value="F-box domain"/>
    <property type="match status" value="1"/>
</dbReference>
<reference evidence="2" key="1">
    <citation type="journal article" date="2018" name="Nat. Microbiol.">
        <title>Leveraging single-cell genomics to expand the fungal tree of life.</title>
        <authorList>
            <person name="Ahrendt S.R."/>
            <person name="Quandt C.A."/>
            <person name="Ciobanu D."/>
            <person name="Clum A."/>
            <person name="Salamov A."/>
            <person name="Andreopoulos B."/>
            <person name="Cheng J.F."/>
            <person name="Woyke T."/>
            <person name="Pelin A."/>
            <person name="Henrissat B."/>
            <person name="Reynolds N.K."/>
            <person name="Benny G.L."/>
            <person name="Smith M.E."/>
            <person name="James T.Y."/>
            <person name="Grigoriev I.V."/>
        </authorList>
    </citation>
    <scope>NUCLEOTIDE SEQUENCE [LARGE SCALE GENOMIC DNA]</scope>
    <source>
        <strain evidence="2">RSA 1356</strain>
    </source>
</reference>
<protein>
    <recommendedName>
        <fullName evidence="3">F-box domain-containing protein</fullName>
    </recommendedName>
</protein>
<dbReference type="Proteomes" id="UP000271241">
    <property type="component" value="Unassembled WGS sequence"/>
</dbReference>
<dbReference type="AlphaFoldDB" id="A0A4P9XSU4"/>
<evidence type="ECO:0008006" key="3">
    <source>
        <dbReference type="Google" id="ProtNLM"/>
    </source>
</evidence>
<evidence type="ECO:0000313" key="2">
    <source>
        <dbReference type="Proteomes" id="UP000271241"/>
    </source>
</evidence>
<evidence type="ECO:0000313" key="1">
    <source>
        <dbReference type="EMBL" id="RKP09214.1"/>
    </source>
</evidence>
<keyword evidence="2" id="KW-1185">Reference proteome</keyword>